<dbReference type="InterPro" id="IPR036388">
    <property type="entry name" value="WH-like_DNA-bd_sf"/>
</dbReference>
<evidence type="ECO:0000256" key="1">
    <source>
        <dbReference type="ARBA" id="ARBA00023015"/>
    </source>
</evidence>
<dbReference type="PATRIC" id="fig|1114960.4.peg.1783"/>
<reference evidence="5 6" key="1">
    <citation type="submission" date="2011-12" db="EMBL/GenBank/DDBJ databases">
        <authorList>
            <person name="Kriszt B."/>
            <person name="Tancsics A."/>
            <person name="Cserhati M."/>
            <person name="Toth A."/>
            <person name="Nagy I."/>
            <person name="Horvath B."/>
            <person name="Tamura T."/>
            <person name="Kukolya J."/>
            <person name="Szoboszlay S."/>
        </authorList>
    </citation>
    <scope>NUCLEOTIDE SEQUENCE [LARGE SCALE GENOMIC DNA]</scope>
    <source>
        <strain evidence="5 6">AK37</strain>
    </source>
</reference>
<dbReference type="GO" id="GO:0003677">
    <property type="term" value="F:DNA binding"/>
    <property type="evidence" value="ECO:0007669"/>
    <property type="project" value="UniProtKB-KW"/>
</dbReference>
<dbReference type="SMART" id="SM00895">
    <property type="entry name" value="FCD"/>
    <property type="match status" value="1"/>
</dbReference>
<sequence>MTKEDPVVAPRRRSALRDELRVDVPGRPQDVILEELRRAFLSGAAPPGTPIPVGEVAELFGVSRIPVREALKTLIGEGLVTHRQNHGYIVAQLTIAELREMYLVRETLESASLAAAVRNATEEDDRRVEESHRLLECAVQEGDSRGYHRESRVFHMALTRPSRMHRLLHMLEYAWNITEPVQPMVHVSDSERAELHRAHEAMLTAFLARDTDALLAASEHHNRHLDVAISGLTAESGLLPAEDIHFG</sequence>
<dbReference type="Proteomes" id="UP000005064">
    <property type="component" value="Unassembled WGS sequence"/>
</dbReference>
<dbReference type="PANTHER" id="PTHR43537:SF24">
    <property type="entry name" value="GLUCONATE OPERON TRANSCRIPTIONAL REPRESSOR"/>
    <property type="match status" value="1"/>
</dbReference>
<keyword evidence="3" id="KW-0804">Transcription</keyword>
<proteinExistence type="predicted"/>
<evidence type="ECO:0000259" key="4">
    <source>
        <dbReference type="PROSITE" id="PS50949"/>
    </source>
</evidence>
<dbReference type="Gene3D" id="1.20.120.530">
    <property type="entry name" value="GntR ligand-binding domain-like"/>
    <property type="match status" value="1"/>
</dbReference>
<comment type="caution">
    <text evidence="5">The sequence shown here is derived from an EMBL/GenBank/DDBJ whole genome shotgun (WGS) entry which is preliminary data.</text>
</comment>
<evidence type="ECO:0000313" key="6">
    <source>
        <dbReference type="Proteomes" id="UP000005064"/>
    </source>
</evidence>
<dbReference type="InterPro" id="IPR008920">
    <property type="entry name" value="TF_FadR/GntR_C"/>
</dbReference>
<dbReference type="SMART" id="SM00345">
    <property type="entry name" value="HTH_GNTR"/>
    <property type="match status" value="1"/>
</dbReference>
<dbReference type="SUPFAM" id="SSF46785">
    <property type="entry name" value="Winged helix' DNA-binding domain"/>
    <property type="match status" value="1"/>
</dbReference>
<dbReference type="CDD" id="cd07377">
    <property type="entry name" value="WHTH_GntR"/>
    <property type="match status" value="1"/>
</dbReference>
<dbReference type="SUPFAM" id="SSF48008">
    <property type="entry name" value="GntR ligand-binding domain-like"/>
    <property type="match status" value="1"/>
</dbReference>
<dbReference type="PROSITE" id="PS50949">
    <property type="entry name" value="HTH_GNTR"/>
    <property type="match status" value="1"/>
</dbReference>
<accession>H0JPU2</accession>
<dbReference type="PANTHER" id="PTHR43537">
    <property type="entry name" value="TRANSCRIPTIONAL REGULATOR, GNTR FAMILY"/>
    <property type="match status" value="1"/>
</dbReference>
<dbReference type="AlphaFoldDB" id="H0JPU2"/>
<organism evidence="5 6">
    <name type="scientific">Rhodococcus pyridinivorans AK37</name>
    <dbReference type="NCBI Taxonomy" id="1114960"/>
    <lineage>
        <taxon>Bacteria</taxon>
        <taxon>Bacillati</taxon>
        <taxon>Actinomycetota</taxon>
        <taxon>Actinomycetes</taxon>
        <taxon>Mycobacteriales</taxon>
        <taxon>Nocardiaceae</taxon>
        <taxon>Rhodococcus</taxon>
    </lineage>
</organism>
<dbReference type="Gene3D" id="1.10.10.10">
    <property type="entry name" value="Winged helix-like DNA-binding domain superfamily/Winged helix DNA-binding domain"/>
    <property type="match status" value="1"/>
</dbReference>
<dbReference type="GO" id="GO:0003700">
    <property type="term" value="F:DNA-binding transcription factor activity"/>
    <property type="evidence" value="ECO:0007669"/>
    <property type="project" value="InterPro"/>
</dbReference>
<protein>
    <submittedName>
        <fullName evidence="5">GntR family transcriptional regulator</fullName>
    </submittedName>
</protein>
<dbReference type="InterPro" id="IPR000524">
    <property type="entry name" value="Tscrpt_reg_HTH_GntR"/>
</dbReference>
<dbReference type="InterPro" id="IPR011711">
    <property type="entry name" value="GntR_C"/>
</dbReference>
<gene>
    <name evidence="5" type="ORF">AK37_08807</name>
</gene>
<evidence type="ECO:0000256" key="2">
    <source>
        <dbReference type="ARBA" id="ARBA00023125"/>
    </source>
</evidence>
<name>H0JPU2_9NOCA</name>
<keyword evidence="2" id="KW-0238">DNA-binding</keyword>
<dbReference type="EMBL" id="AHBW01000036">
    <property type="protein sequence ID" value="EHK84395.1"/>
    <property type="molecule type" value="Genomic_DNA"/>
</dbReference>
<dbReference type="InterPro" id="IPR036390">
    <property type="entry name" value="WH_DNA-bd_sf"/>
</dbReference>
<evidence type="ECO:0000313" key="5">
    <source>
        <dbReference type="EMBL" id="EHK84395.1"/>
    </source>
</evidence>
<evidence type="ECO:0000256" key="3">
    <source>
        <dbReference type="ARBA" id="ARBA00023163"/>
    </source>
</evidence>
<keyword evidence="1" id="KW-0805">Transcription regulation</keyword>
<dbReference type="Pfam" id="PF00392">
    <property type="entry name" value="GntR"/>
    <property type="match status" value="1"/>
</dbReference>
<dbReference type="Pfam" id="PF07729">
    <property type="entry name" value="FCD"/>
    <property type="match status" value="1"/>
</dbReference>
<feature type="domain" description="HTH gntR-type" evidence="4">
    <location>
        <begin position="26"/>
        <end position="93"/>
    </location>
</feature>